<accession>A0A7K1SQK4</accession>
<proteinExistence type="predicted"/>
<name>A0A7K1SQK4_9BACT</name>
<evidence type="ECO:0000313" key="1">
    <source>
        <dbReference type="EMBL" id="MVM35876.1"/>
    </source>
</evidence>
<dbReference type="AlphaFoldDB" id="A0A7K1SQK4"/>
<keyword evidence="2" id="KW-1185">Reference proteome</keyword>
<organism evidence="1 2">
    <name type="scientific">Spirosoma arboris</name>
    <dbReference type="NCBI Taxonomy" id="2682092"/>
    <lineage>
        <taxon>Bacteria</taxon>
        <taxon>Pseudomonadati</taxon>
        <taxon>Bacteroidota</taxon>
        <taxon>Cytophagia</taxon>
        <taxon>Cytophagales</taxon>
        <taxon>Cytophagaceae</taxon>
        <taxon>Spirosoma</taxon>
    </lineage>
</organism>
<dbReference type="EMBL" id="WPIN01000028">
    <property type="protein sequence ID" value="MVM35876.1"/>
    <property type="molecule type" value="Genomic_DNA"/>
</dbReference>
<dbReference type="RefSeq" id="WP_157590678.1">
    <property type="nucleotide sequence ID" value="NZ_WPIN01000028.1"/>
</dbReference>
<evidence type="ECO:0000313" key="2">
    <source>
        <dbReference type="Proteomes" id="UP000436006"/>
    </source>
</evidence>
<sequence length="292" mass="33878">MNESELTKGGFIIVSPPPEDFVQGEPDWFREKKWIEETVHSFLVKADDDASEAIRLFKCRLALEQSPINPSSRIILFEEYRKEILERHRQLNPQSLFTDHWQKKGGYSEEMLIGLAHSVRMRYLNMGGFEKAGEVIMQLYRVYFSYFLILQLNDLQKMELASLKSPEVYDESTLTEANKKSSVLVQSPNAKQGTVTQAQLALFYFYCHQKDSLPPFPSGKLVQAYKDATAPYNLAWKPFQQHYNRFKKRANRLAESNRKALLEAIKMLQDYPEVLELAKDDLKVAQTRNPIT</sequence>
<comment type="caution">
    <text evidence="1">The sequence shown here is derived from an EMBL/GenBank/DDBJ whole genome shotgun (WGS) entry which is preliminary data.</text>
</comment>
<gene>
    <name evidence="1" type="ORF">GO755_38030</name>
</gene>
<dbReference type="Proteomes" id="UP000436006">
    <property type="component" value="Unassembled WGS sequence"/>
</dbReference>
<protein>
    <submittedName>
        <fullName evidence="1">Uncharacterized protein</fullName>
    </submittedName>
</protein>
<reference evidence="1 2" key="1">
    <citation type="submission" date="2019-12" db="EMBL/GenBank/DDBJ databases">
        <title>Spirosoma sp. HMF4905 genome sequencing and assembly.</title>
        <authorList>
            <person name="Kang H."/>
            <person name="Cha I."/>
            <person name="Kim H."/>
            <person name="Joh K."/>
        </authorList>
    </citation>
    <scope>NUCLEOTIDE SEQUENCE [LARGE SCALE GENOMIC DNA]</scope>
    <source>
        <strain evidence="1 2">HMF4905</strain>
    </source>
</reference>